<dbReference type="AlphaFoldDB" id="A0AAV2Z031"/>
<dbReference type="InterPro" id="IPR004087">
    <property type="entry name" value="KH_dom"/>
</dbReference>
<dbReference type="SUPFAM" id="SSF55666">
    <property type="entry name" value="Ribonuclease PH domain 2-like"/>
    <property type="match status" value="2"/>
</dbReference>
<keyword evidence="11" id="KW-1185">Reference proteome</keyword>
<evidence type="ECO:0000313" key="11">
    <source>
        <dbReference type="Proteomes" id="UP001146120"/>
    </source>
</evidence>
<dbReference type="GO" id="GO:0000175">
    <property type="term" value="F:3'-5'-RNA exonuclease activity"/>
    <property type="evidence" value="ECO:0007669"/>
    <property type="project" value="TreeGrafter"/>
</dbReference>
<feature type="region of interest" description="Disordered" evidence="8">
    <location>
        <begin position="789"/>
        <end position="865"/>
    </location>
</feature>
<dbReference type="NCBIfam" id="NF008805">
    <property type="entry name" value="PRK11824.1"/>
    <property type="match status" value="1"/>
</dbReference>
<dbReference type="SMART" id="SM00322">
    <property type="entry name" value="KH"/>
    <property type="match status" value="1"/>
</dbReference>
<dbReference type="InterPro" id="IPR003029">
    <property type="entry name" value="S1_domain"/>
</dbReference>
<dbReference type="SMART" id="SM00316">
    <property type="entry name" value="S1"/>
    <property type="match status" value="1"/>
</dbReference>
<comment type="similarity">
    <text evidence="1">Belongs to the polyribonucleotide nucleotidyltransferase family.</text>
</comment>
<dbReference type="GO" id="GO:0005829">
    <property type="term" value="C:cytosol"/>
    <property type="evidence" value="ECO:0007669"/>
    <property type="project" value="TreeGrafter"/>
</dbReference>
<dbReference type="InterPro" id="IPR027408">
    <property type="entry name" value="PNPase/RNase_PH_dom_sf"/>
</dbReference>
<organism evidence="10 11">
    <name type="scientific">Lagenidium giganteum</name>
    <dbReference type="NCBI Taxonomy" id="4803"/>
    <lineage>
        <taxon>Eukaryota</taxon>
        <taxon>Sar</taxon>
        <taxon>Stramenopiles</taxon>
        <taxon>Oomycota</taxon>
        <taxon>Peronosporomycetes</taxon>
        <taxon>Pythiales</taxon>
        <taxon>Pythiaceae</taxon>
    </lineage>
</organism>
<evidence type="ECO:0000259" key="9">
    <source>
        <dbReference type="PROSITE" id="PS50126"/>
    </source>
</evidence>
<dbReference type="GO" id="GO:0003723">
    <property type="term" value="F:RNA binding"/>
    <property type="evidence" value="ECO:0007669"/>
    <property type="project" value="UniProtKB-UniRule"/>
</dbReference>
<sequence>MLTTTRRLPARIVRAHQLHHQQLVRHGLIQRPQTQARTFLGLREMLFGKKDEKTEVSVAETVDAPAAAAATIVAETAAAPVIPPVAPAKLVGSQEDTHFVVGKYARLADGGVMATCGKSMVLTTAVSMPLGRSAKDFLPLMVDYRVKYYATGKIPDTARRTEFNGNDDEILQSRIIDRVIRPLFPRGYVDDTQVIATVQSFDADNDSLILAVNSTSAALCVSDIPWNGPVGCVRVVEVDGQLIANPTAKQKELATLNIVYAANEERTLMIEAEGEQISEKRMAEALRFAHAAIRPIIDNQKQLMKEHGKPKRTYASVQVPVNVMEKAKELGLEEAHAVLGSAKQTKKERQDGEKHVYGKIISGLRAEFPDAAYEDAMFQLAAHDVFQLALRERILANDTRFDGRAADSIRTLVTETDVLPMAHGSSVFGRGDTQALCSVTLGPLDRGLKVRSAVVDHSEEVELKHAMLHYEFPPYCVNETGRVGGVNRRMVGHGALAEKAIVPVIPSTNDFPYTIRMTSETMGSDGSSSMATVCGVSMALMAAGVPVTSPVAGISVGLVTAGDPFDGKKDITNYKLITDILGTEDHYGDMDFKVAGTERGITAIQLDVKLPGVPLDILIEGIDQAKTARGQILKQMSKTIAEPRKQIKVTPTGLADLRVNISVPVSMIGSIIGTGGSNIRSLEQQSGCSVTIDRKDGLITIVGTTENIEKAKALIHEQTAQNSFFKKGDKYVMRVIEVLDFGAILESTAPTKNRGFVHITELSHNRVESIHTELKVGDEIEFACIQEGSSGKMSRKALSPAPTGAATSDATQGETDTKRSSYPKRRPRPAATGSKPHGPRASNIHRRSSSPPHRNNNSSNNNDKK</sequence>
<dbReference type="InterPro" id="IPR012162">
    <property type="entry name" value="PNPase"/>
</dbReference>
<dbReference type="Pfam" id="PF01138">
    <property type="entry name" value="RNase_PH"/>
    <property type="match status" value="2"/>
</dbReference>
<evidence type="ECO:0000256" key="7">
    <source>
        <dbReference type="PROSITE-ProRule" id="PRU00117"/>
    </source>
</evidence>
<evidence type="ECO:0000256" key="1">
    <source>
        <dbReference type="ARBA" id="ARBA00007404"/>
    </source>
</evidence>
<feature type="compositionally biased region" description="Low complexity" evidence="8">
    <location>
        <begin position="849"/>
        <end position="865"/>
    </location>
</feature>
<keyword evidence="3" id="KW-0808">Transferase</keyword>
<dbReference type="GO" id="GO:0000965">
    <property type="term" value="P:mitochondrial RNA 3'-end processing"/>
    <property type="evidence" value="ECO:0007669"/>
    <property type="project" value="TreeGrafter"/>
</dbReference>
<dbReference type="SUPFAM" id="SSF50249">
    <property type="entry name" value="Nucleic acid-binding proteins"/>
    <property type="match status" value="1"/>
</dbReference>
<dbReference type="Pfam" id="PF03725">
    <property type="entry name" value="RNase_PH_C"/>
    <property type="match status" value="1"/>
</dbReference>
<dbReference type="InterPro" id="IPR012340">
    <property type="entry name" value="NA-bd_OB-fold"/>
</dbReference>
<dbReference type="GO" id="GO:0004654">
    <property type="term" value="F:polyribonucleotide nucleotidyltransferase activity"/>
    <property type="evidence" value="ECO:0007669"/>
    <property type="project" value="UniProtKB-EC"/>
</dbReference>
<dbReference type="EMBL" id="DAKRPA010000059">
    <property type="protein sequence ID" value="DBA00703.1"/>
    <property type="molecule type" value="Genomic_DNA"/>
</dbReference>
<evidence type="ECO:0000256" key="4">
    <source>
        <dbReference type="ARBA" id="ARBA00022695"/>
    </source>
</evidence>
<evidence type="ECO:0000256" key="3">
    <source>
        <dbReference type="ARBA" id="ARBA00022679"/>
    </source>
</evidence>
<accession>A0AAV2Z031</accession>
<evidence type="ECO:0000256" key="5">
    <source>
        <dbReference type="ARBA" id="ARBA00022884"/>
    </source>
</evidence>
<dbReference type="PANTHER" id="PTHR11252:SF0">
    <property type="entry name" value="POLYRIBONUCLEOTIDE NUCLEOTIDYLTRANSFERASE 1, MITOCHONDRIAL"/>
    <property type="match status" value="1"/>
</dbReference>
<dbReference type="FunFam" id="3.30.230.70:FF:000001">
    <property type="entry name" value="Polyribonucleotide nucleotidyltransferase"/>
    <property type="match status" value="1"/>
</dbReference>
<feature type="compositionally biased region" description="Polar residues" evidence="8">
    <location>
        <begin position="805"/>
        <end position="814"/>
    </location>
</feature>
<dbReference type="SUPFAM" id="SSF54791">
    <property type="entry name" value="Eukaryotic type KH-domain (KH-domain type I)"/>
    <property type="match status" value="1"/>
</dbReference>
<feature type="domain" description="S1 motif" evidence="9">
    <location>
        <begin position="728"/>
        <end position="801"/>
    </location>
</feature>
<dbReference type="SUPFAM" id="SSF46915">
    <property type="entry name" value="Polynucleotide phosphorylase/guanosine pentaphosphate synthase (PNPase/GPSI), domain 3"/>
    <property type="match status" value="1"/>
</dbReference>
<keyword evidence="5 7" id="KW-0694">RNA-binding</keyword>
<dbReference type="GO" id="GO:0000958">
    <property type="term" value="P:mitochondrial mRNA catabolic process"/>
    <property type="evidence" value="ECO:0007669"/>
    <property type="project" value="TreeGrafter"/>
</dbReference>
<dbReference type="InterPro" id="IPR036612">
    <property type="entry name" value="KH_dom_type_1_sf"/>
</dbReference>
<dbReference type="NCBIfam" id="TIGR03591">
    <property type="entry name" value="polynuc_phos"/>
    <property type="match status" value="1"/>
</dbReference>
<dbReference type="Pfam" id="PF00575">
    <property type="entry name" value="S1"/>
    <property type="match status" value="1"/>
</dbReference>
<dbReference type="GO" id="GO:0005739">
    <property type="term" value="C:mitochondrion"/>
    <property type="evidence" value="ECO:0007669"/>
    <property type="project" value="TreeGrafter"/>
</dbReference>
<evidence type="ECO:0000256" key="2">
    <source>
        <dbReference type="ARBA" id="ARBA00012416"/>
    </source>
</evidence>
<dbReference type="SUPFAM" id="SSF54211">
    <property type="entry name" value="Ribosomal protein S5 domain 2-like"/>
    <property type="match status" value="2"/>
</dbReference>
<evidence type="ECO:0000256" key="8">
    <source>
        <dbReference type="SAM" id="MobiDB-lite"/>
    </source>
</evidence>
<dbReference type="CDD" id="cd00105">
    <property type="entry name" value="KH-I"/>
    <property type="match status" value="1"/>
</dbReference>
<evidence type="ECO:0000313" key="10">
    <source>
        <dbReference type="EMBL" id="DBA00703.1"/>
    </source>
</evidence>
<dbReference type="InterPro" id="IPR004088">
    <property type="entry name" value="KH_dom_type_1"/>
</dbReference>
<proteinExistence type="inferred from homology"/>
<reference evidence="10" key="1">
    <citation type="submission" date="2022-11" db="EMBL/GenBank/DDBJ databases">
        <authorList>
            <person name="Morgan W.R."/>
            <person name="Tartar A."/>
        </authorList>
    </citation>
    <scope>NUCLEOTIDE SEQUENCE</scope>
    <source>
        <strain evidence="10">ARSEF 373</strain>
    </source>
</reference>
<comment type="caution">
    <text evidence="10">The sequence shown here is derived from an EMBL/GenBank/DDBJ whole genome shotgun (WGS) entry which is preliminary data.</text>
</comment>
<dbReference type="CDD" id="cd11364">
    <property type="entry name" value="RNase_PH_PNPase_2"/>
    <property type="match status" value="1"/>
</dbReference>
<dbReference type="InterPro" id="IPR036456">
    <property type="entry name" value="PNPase_PH_RNA-bd_sf"/>
</dbReference>
<dbReference type="Gene3D" id="2.40.50.140">
    <property type="entry name" value="Nucleic acid-binding proteins"/>
    <property type="match status" value="1"/>
</dbReference>
<dbReference type="Gene3D" id="3.30.1370.10">
    <property type="entry name" value="K Homology domain, type 1"/>
    <property type="match status" value="1"/>
</dbReference>
<dbReference type="Proteomes" id="UP001146120">
    <property type="component" value="Unassembled WGS sequence"/>
</dbReference>
<keyword evidence="4" id="KW-0548">Nucleotidyltransferase</keyword>
<gene>
    <name evidence="10" type="ORF">N0F65_001174</name>
</gene>
<dbReference type="InterPro" id="IPR020568">
    <property type="entry name" value="Ribosomal_Su5_D2-typ_SF"/>
</dbReference>
<dbReference type="Pfam" id="PF00013">
    <property type="entry name" value="KH_1"/>
    <property type="match status" value="1"/>
</dbReference>
<protein>
    <recommendedName>
        <fullName evidence="2">polyribonucleotide nucleotidyltransferase</fullName>
        <ecNumber evidence="2">2.7.7.8</ecNumber>
    </recommendedName>
    <alternativeName>
        <fullName evidence="6">Polynucleotide phosphorylase 1</fullName>
    </alternativeName>
</protein>
<dbReference type="PROSITE" id="PS50084">
    <property type="entry name" value="KH_TYPE_1"/>
    <property type="match status" value="1"/>
</dbReference>
<dbReference type="InterPro" id="IPR036345">
    <property type="entry name" value="ExoRNase_PH_dom2_sf"/>
</dbReference>
<dbReference type="Gene3D" id="3.30.230.70">
    <property type="entry name" value="GHMP Kinase, N-terminal domain"/>
    <property type="match status" value="2"/>
</dbReference>
<dbReference type="EC" id="2.7.7.8" evidence="2"/>
<dbReference type="PANTHER" id="PTHR11252">
    <property type="entry name" value="POLYRIBONUCLEOTIDE NUCLEOTIDYLTRANSFERASE"/>
    <property type="match status" value="1"/>
</dbReference>
<evidence type="ECO:0000256" key="6">
    <source>
        <dbReference type="ARBA" id="ARBA00031451"/>
    </source>
</evidence>
<name>A0AAV2Z031_9STRA</name>
<reference evidence="10" key="2">
    <citation type="journal article" date="2023" name="Microbiol Resour">
        <title>Decontamination and Annotation of the Draft Genome Sequence of the Oomycete Lagenidium giganteum ARSEF 373.</title>
        <authorList>
            <person name="Morgan W.R."/>
            <person name="Tartar A."/>
        </authorList>
    </citation>
    <scope>NUCLEOTIDE SEQUENCE</scope>
    <source>
        <strain evidence="10">ARSEF 373</strain>
    </source>
</reference>
<dbReference type="InterPro" id="IPR001247">
    <property type="entry name" value="ExoRNase_PH_dom1"/>
</dbReference>
<dbReference type="PROSITE" id="PS50126">
    <property type="entry name" value="S1"/>
    <property type="match status" value="1"/>
</dbReference>
<dbReference type="InterPro" id="IPR015847">
    <property type="entry name" value="ExoRNase_PH_dom2"/>
</dbReference>